<reference evidence="2" key="1">
    <citation type="submission" date="2023-03" db="EMBL/GenBank/DDBJ databases">
        <title>Chromosome-scale reference genome and RAD-based genetic map of yellow starthistle (Centaurea solstitialis) reveal putative structural variation and QTLs associated with invader traits.</title>
        <authorList>
            <person name="Reatini B."/>
            <person name="Cang F.A."/>
            <person name="Jiang Q."/>
            <person name="Mckibben M.T.W."/>
            <person name="Barker M.S."/>
            <person name="Rieseberg L.H."/>
            <person name="Dlugosch K.M."/>
        </authorList>
    </citation>
    <scope>NUCLEOTIDE SEQUENCE</scope>
    <source>
        <strain evidence="2">CAN-66</strain>
        <tissue evidence="2">Leaf</tissue>
    </source>
</reference>
<protein>
    <submittedName>
        <fullName evidence="2">Uncharacterized protein</fullName>
    </submittedName>
</protein>
<accession>A0AA38WQB6</accession>
<evidence type="ECO:0000313" key="2">
    <source>
        <dbReference type="EMBL" id="KAJ9561320.1"/>
    </source>
</evidence>
<feature type="region of interest" description="Disordered" evidence="1">
    <location>
        <begin position="208"/>
        <end position="244"/>
    </location>
</feature>
<proteinExistence type="predicted"/>
<dbReference type="EMBL" id="JARYMX010000002">
    <property type="protein sequence ID" value="KAJ9561320.1"/>
    <property type="molecule type" value="Genomic_DNA"/>
</dbReference>
<keyword evidence="3" id="KW-1185">Reference proteome</keyword>
<name>A0AA38WQB6_9ASTR</name>
<dbReference type="AlphaFoldDB" id="A0AA38WQB6"/>
<gene>
    <name evidence="2" type="ORF">OSB04_006480</name>
</gene>
<sequence length="351" mass="40826">MVNFLEGIHPRITEFLHNPPFIPVKLIPRIPATPTTDEIPEYYSPKPRKDWDENETELVDLASKCKRLLIMAIPNDIFESLDNCENSMNLWKELQKQLEGGVKAQKNNRTVCINEYHEFRAKDGESLKDTYSRLNVLINKCRRSGVIRSDEDNNMLFLKSLGPEWLHLTMSMRTTMDLEFTSLADLFGSLASQEPLVMQMKNRPLALMAEEGKKKEDEKTEEKKKKKKSITIDNSEEFNSSEDEVSAQEMMKVLALITKEYKKGFSNRGRGRESSYRRDDTEEVIEGIIFGKVKICLKEKMIMREEMSIEKDGMKGKTRDQGQRIPESILRRMQRMLQMWEVRSSCGRLLV</sequence>
<evidence type="ECO:0000313" key="3">
    <source>
        <dbReference type="Proteomes" id="UP001172457"/>
    </source>
</evidence>
<dbReference type="Proteomes" id="UP001172457">
    <property type="component" value="Chromosome 2"/>
</dbReference>
<comment type="caution">
    <text evidence="2">The sequence shown here is derived from an EMBL/GenBank/DDBJ whole genome shotgun (WGS) entry which is preliminary data.</text>
</comment>
<feature type="compositionally biased region" description="Acidic residues" evidence="1">
    <location>
        <begin position="234"/>
        <end position="244"/>
    </location>
</feature>
<feature type="compositionally biased region" description="Basic and acidic residues" evidence="1">
    <location>
        <begin position="210"/>
        <end position="223"/>
    </location>
</feature>
<organism evidence="2 3">
    <name type="scientific">Centaurea solstitialis</name>
    <name type="common">yellow star-thistle</name>
    <dbReference type="NCBI Taxonomy" id="347529"/>
    <lineage>
        <taxon>Eukaryota</taxon>
        <taxon>Viridiplantae</taxon>
        <taxon>Streptophyta</taxon>
        <taxon>Embryophyta</taxon>
        <taxon>Tracheophyta</taxon>
        <taxon>Spermatophyta</taxon>
        <taxon>Magnoliopsida</taxon>
        <taxon>eudicotyledons</taxon>
        <taxon>Gunneridae</taxon>
        <taxon>Pentapetalae</taxon>
        <taxon>asterids</taxon>
        <taxon>campanulids</taxon>
        <taxon>Asterales</taxon>
        <taxon>Asteraceae</taxon>
        <taxon>Carduoideae</taxon>
        <taxon>Cardueae</taxon>
        <taxon>Centaureinae</taxon>
        <taxon>Centaurea</taxon>
    </lineage>
</organism>
<dbReference type="Pfam" id="PF14223">
    <property type="entry name" value="Retrotran_gag_2"/>
    <property type="match status" value="1"/>
</dbReference>
<evidence type="ECO:0000256" key="1">
    <source>
        <dbReference type="SAM" id="MobiDB-lite"/>
    </source>
</evidence>